<dbReference type="CDD" id="cd24146">
    <property type="entry name" value="nat-AmDH_N_like"/>
    <property type="match status" value="1"/>
</dbReference>
<proteinExistence type="predicted"/>
<dbReference type="InterPro" id="IPR045760">
    <property type="entry name" value="DAP_DH_C"/>
</dbReference>
<dbReference type="SUPFAM" id="SSF51735">
    <property type="entry name" value="NAD(P)-binding Rossmann-fold domains"/>
    <property type="match status" value="1"/>
</dbReference>
<feature type="domain" description="2,4-diaminopentanoate dehydrogenase C-terminal" evidence="1">
    <location>
        <begin position="140"/>
        <end position="339"/>
    </location>
</feature>
<evidence type="ECO:0000313" key="2">
    <source>
        <dbReference type="EMBL" id="GAA0616762.1"/>
    </source>
</evidence>
<organism evidence="2 3">
    <name type="scientific">Sporichthya brevicatena</name>
    <dbReference type="NCBI Taxonomy" id="171442"/>
    <lineage>
        <taxon>Bacteria</taxon>
        <taxon>Bacillati</taxon>
        <taxon>Actinomycetota</taxon>
        <taxon>Actinomycetes</taxon>
        <taxon>Sporichthyales</taxon>
        <taxon>Sporichthyaceae</taxon>
        <taxon>Sporichthya</taxon>
    </lineage>
</organism>
<dbReference type="Pfam" id="PF19328">
    <property type="entry name" value="DAP_DH_C"/>
    <property type="match status" value="1"/>
</dbReference>
<dbReference type="GO" id="GO:0016301">
    <property type="term" value="F:kinase activity"/>
    <property type="evidence" value="ECO:0007669"/>
    <property type="project" value="UniProtKB-KW"/>
</dbReference>
<protein>
    <submittedName>
        <fullName evidence="2">Diacylglycerol kinase</fullName>
    </submittedName>
</protein>
<comment type="caution">
    <text evidence="2">The sequence shown here is derived from an EMBL/GenBank/DDBJ whole genome shotgun (WGS) entry which is preliminary data.</text>
</comment>
<accession>A0ABN1GQR3</accession>
<gene>
    <name evidence="2" type="ORF">GCM10009547_18580</name>
</gene>
<name>A0ABN1GQR3_9ACTN</name>
<dbReference type="Proteomes" id="UP001500957">
    <property type="component" value="Unassembled WGS sequence"/>
</dbReference>
<dbReference type="InterPro" id="IPR036291">
    <property type="entry name" value="NAD(P)-bd_dom_sf"/>
</dbReference>
<dbReference type="EMBL" id="BAAAHE010000014">
    <property type="protein sequence ID" value="GAA0616762.1"/>
    <property type="molecule type" value="Genomic_DNA"/>
</dbReference>
<keyword evidence="2" id="KW-0808">Transferase</keyword>
<reference evidence="2 3" key="1">
    <citation type="journal article" date="2019" name="Int. J. Syst. Evol. Microbiol.">
        <title>The Global Catalogue of Microorganisms (GCM) 10K type strain sequencing project: providing services to taxonomists for standard genome sequencing and annotation.</title>
        <authorList>
            <consortium name="The Broad Institute Genomics Platform"/>
            <consortium name="The Broad Institute Genome Sequencing Center for Infectious Disease"/>
            <person name="Wu L."/>
            <person name="Ma J."/>
        </authorList>
    </citation>
    <scope>NUCLEOTIDE SEQUENCE [LARGE SCALE GENOMIC DNA]</scope>
    <source>
        <strain evidence="2 3">JCM 10671</strain>
    </source>
</reference>
<evidence type="ECO:0000259" key="1">
    <source>
        <dbReference type="Pfam" id="PF19328"/>
    </source>
</evidence>
<dbReference type="RefSeq" id="WP_344603914.1">
    <property type="nucleotide sequence ID" value="NZ_BAAAHE010000014.1"/>
</dbReference>
<sequence length="368" mass="39598">MGTHRVAVWGTGDVGHFVLRGVLQRPDLDLVGLRVWNPEKAGRDAGDFLGWDVTGVAATTSTAEILAARPDVLIHCGPSRNVEGLPEFLAAGVNVVTLGSARLAHPASAPAELRDPLAAACAAGGSTLFYGGIDPGFAAHTLPVTLSAICERIDLLTSYEVRDYDPLPLHQLDYFNFGRETTDGARFFTPGGIRGTWESPLRLIAEALGQELDDIVEFHETAPAPEDFEVPAMPIPKGSIAAVRFGLRGIIDGVERIRIEHVNRLRRDLAPEWMVRQGYGVHVEGSPRYHLHLDLEDPDGVQPRPALWGTAMYMVNAVPAVVAAAPGLVTVLDLPIIRGATVGGEHRPAAWGLSERIRRGETRTTGAH</sequence>
<keyword evidence="2" id="KW-0418">Kinase</keyword>
<dbReference type="Gene3D" id="3.40.50.720">
    <property type="entry name" value="NAD(P)-binding Rossmann-like Domain"/>
    <property type="match status" value="1"/>
</dbReference>
<keyword evidence="3" id="KW-1185">Reference proteome</keyword>
<evidence type="ECO:0000313" key="3">
    <source>
        <dbReference type="Proteomes" id="UP001500957"/>
    </source>
</evidence>